<sequence>MTPKRPDAIPERHPGRATCLIKLGDGVAAPYSIERLPADLEDAIRFLQQAINLIPDDQPIPVPYLDGLARRLDEKYPGTAHVHPSYAHRLQNWCDWLRDRYSKTQDMRDLEQSINIGQIVIRATTDEHRGRVAYLNSLATALSYRYEKTQSMADLEQSIYLLKRALGLTKDKDPNRALLLSNLSLQIRDRYSSTGEVDDLNESIDLIQDAIDLTDQGNTNRPVYLHNLSIRLSDRYETLGSMDDLERSIVAAQAATDSTGDGHPNRSLYLHNLGLRLDDRYSKTERRADLERAIEAALESIRGLPPTDPDFLGRLYILNERRQKHRQRFPVTTSADEINAAAERANGLEQAHSLNRFSSRLGSAYARTGEVAALEISIQAAERAVDVMPPDHPDYPGMLSNLSIRLGNRYDRNGSIDDLERCIELTRKAVNLAPNDGRERPGHLVNLGLHLGERYTKLGDLADLEDSIALIQEAVDTSAHDHPRRALFLVSLGLQLGDRFDTTGATGDLDRSIQLAQEAVNLTPSGNADHIGRIYNLSMLLCKRYAHMGVIADLEKSIQIAREVIDATPSDHTRQPVYLTSLGQRLSDRYQRLGLMADLDESIQAVRKGLSLTPDHHTARAERLCELSTLLRSRYSRTGEVSDLEESIQLASEGVRITPSHEKKRPVFLNGLGCALGDRYLRSGMMADLEESIRVHQEGVDTTPDGHVELPIYLYNLGARLGERYLRKEAISDLQASIRVIQKAVDTTPEDNINWASYSNGLGNRLYDRYVRTGAEDDLEQAIKIERRIIDATPQGHTNRPQYLDTLNVYLIHRYRSQRRAADLEECIELGRETLRITPEDHPDRSAYLQRLGGRLGPQSAGSVTTVQFEEAISCYQAALSQQNSPTLSRLEAGREILLYYAIASRWKEAYDAAHLIMELIPRLTLRAQDHSDRQYLMGQVAGLASDTAAVALRATMEPSLALGFLEQGRGVIASSLEDVRADIALLSEKHPHLAQRFESARSALESRSTVVEETMEAAGSRRYEAGKLFDELIGDIRREPGFENFLRAPDGDELRAAAAHGTIVVINVSKYLCDAMIVEQHRIWSLTLPDLDMEEIQRKADKYYLEGSEVLEWLWDVVMNPILEALGYTQPPSNGDWPHVWWIPTGPLSQYPLHAAGYHGKGSTHATVLDRVVSSYSTSVRAILNGRRREYASPRTPSQALLVAMEETPGHSRLSFAAKETAILRSLLADMNITPIEPGQRKADIISHLPQCTIFHFSGHGSSHPYDPSKSRLLLEDWKRDPLEVANLLEIDIRRYSPFLAYLSACGTGQVRSVKYMDESIHLISAFQLAGFRHAIGTLWEVSDELCVDMARITFEYIRDGGATDRSVAWGLHMATRALRDRCLNTPKVVTLRRSNKVDDRDRDGRDAELCDDDDIEARVSLHWVPYVHFGV</sequence>
<dbReference type="InterPro" id="IPR024983">
    <property type="entry name" value="CHAT_dom"/>
</dbReference>
<keyword evidence="3" id="KW-1185">Reference proteome</keyword>
<dbReference type="Gene3D" id="1.25.40.10">
    <property type="entry name" value="Tetratricopeptide repeat domain"/>
    <property type="match status" value="4"/>
</dbReference>
<feature type="domain" description="CHAT" evidence="1">
    <location>
        <begin position="1110"/>
        <end position="1383"/>
    </location>
</feature>
<evidence type="ECO:0000259" key="1">
    <source>
        <dbReference type="Pfam" id="PF12770"/>
    </source>
</evidence>
<gene>
    <name evidence="2" type="ORF">BJX63DRAFT_428394</name>
</gene>
<organism evidence="2 3">
    <name type="scientific">Aspergillus granulosus</name>
    <dbReference type="NCBI Taxonomy" id="176169"/>
    <lineage>
        <taxon>Eukaryota</taxon>
        <taxon>Fungi</taxon>
        <taxon>Dikarya</taxon>
        <taxon>Ascomycota</taxon>
        <taxon>Pezizomycotina</taxon>
        <taxon>Eurotiomycetes</taxon>
        <taxon>Eurotiomycetidae</taxon>
        <taxon>Eurotiales</taxon>
        <taxon>Aspergillaceae</taxon>
        <taxon>Aspergillus</taxon>
        <taxon>Aspergillus subgen. Nidulantes</taxon>
    </lineage>
</organism>
<accession>A0ABR4HX44</accession>
<name>A0ABR4HX44_9EURO</name>
<dbReference type="PANTHER" id="PTHR19959">
    <property type="entry name" value="KINESIN LIGHT CHAIN"/>
    <property type="match status" value="1"/>
</dbReference>
<dbReference type="EMBL" id="JBFXLT010000008">
    <property type="protein sequence ID" value="KAL2820071.1"/>
    <property type="molecule type" value="Genomic_DNA"/>
</dbReference>
<dbReference type="Proteomes" id="UP001610334">
    <property type="component" value="Unassembled WGS sequence"/>
</dbReference>
<dbReference type="Pfam" id="PF12770">
    <property type="entry name" value="CHAT"/>
    <property type="match status" value="1"/>
</dbReference>
<evidence type="ECO:0000313" key="3">
    <source>
        <dbReference type="Proteomes" id="UP001610334"/>
    </source>
</evidence>
<dbReference type="InterPro" id="IPR011990">
    <property type="entry name" value="TPR-like_helical_dom_sf"/>
</dbReference>
<evidence type="ECO:0000313" key="2">
    <source>
        <dbReference type="EMBL" id="KAL2820071.1"/>
    </source>
</evidence>
<reference evidence="2 3" key="1">
    <citation type="submission" date="2024-07" db="EMBL/GenBank/DDBJ databases">
        <title>Section-level genome sequencing and comparative genomics of Aspergillus sections Usti and Cavernicolus.</title>
        <authorList>
            <consortium name="Lawrence Berkeley National Laboratory"/>
            <person name="Nybo J.L."/>
            <person name="Vesth T.C."/>
            <person name="Theobald S."/>
            <person name="Frisvad J.C."/>
            <person name="Larsen T.O."/>
            <person name="Kjaerboelling I."/>
            <person name="Rothschild-Mancinelli K."/>
            <person name="Lyhne E.K."/>
            <person name="Kogle M.E."/>
            <person name="Barry K."/>
            <person name="Clum A."/>
            <person name="Na H."/>
            <person name="Ledsgaard L."/>
            <person name="Lin J."/>
            <person name="Lipzen A."/>
            <person name="Kuo A."/>
            <person name="Riley R."/>
            <person name="Mondo S."/>
            <person name="Labutti K."/>
            <person name="Haridas S."/>
            <person name="Pangalinan J."/>
            <person name="Salamov A.A."/>
            <person name="Simmons B.A."/>
            <person name="Magnuson J.K."/>
            <person name="Chen J."/>
            <person name="Drula E."/>
            <person name="Henrissat B."/>
            <person name="Wiebenga A."/>
            <person name="Lubbers R.J."/>
            <person name="Gomes A.C."/>
            <person name="Makela M.R."/>
            <person name="Stajich J."/>
            <person name="Grigoriev I.V."/>
            <person name="Mortensen U.H."/>
            <person name="De Vries R.P."/>
            <person name="Baker S.E."/>
            <person name="Andersen M.R."/>
        </authorList>
    </citation>
    <scope>NUCLEOTIDE SEQUENCE [LARGE SCALE GENOMIC DNA]</scope>
    <source>
        <strain evidence="2 3">CBS 588.65</strain>
    </source>
</reference>
<protein>
    <submittedName>
        <fullName evidence="2">CHAT domain-containing protein</fullName>
    </submittedName>
</protein>
<dbReference type="Pfam" id="PF13374">
    <property type="entry name" value="TPR_10"/>
    <property type="match status" value="3"/>
</dbReference>
<proteinExistence type="predicted"/>
<dbReference type="SUPFAM" id="SSF48452">
    <property type="entry name" value="TPR-like"/>
    <property type="match status" value="1"/>
</dbReference>
<comment type="caution">
    <text evidence="2">The sequence shown here is derived from an EMBL/GenBank/DDBJ whole genome shotgun (WGS) entry which is preliminary data.</text>
</comment>
<dbReference type="PANTHER" id="PTHR19959:SF119">
    <property type="entry name" value="FUNGAL LIPASE-LIKE DOMAIN-CONTAINING PROTEIN"/>
    <property type="match status" value="1"/>
</dbReference>